<protein>
    <submittedName>
        <fullName evidence="3">Ferrous iron transport protein B</fullName>
    </submittedName>
</protein>
<keyword evidence="1" id="KW-0812">Transmembrane</keyword>
<evidence type="ECO:0000313" key="3">
    <source>
        <dbReference type="EMBL" id="APZ94002.1"/>
    </source>
</evidence>
<dbReference type="KEGG" id="fmr:Fuma_03620"/>
<reference evidence="3 4" key="1">
    <citation type="journal article" date="2016" name="Front. Microbiol.">
        <title>Fuerstia marisgermanicae gen. nov., sp. nov., an Unusual Member of the Phylum Planctomycetes from the German Wadden Sea.</title>
        <authorList>
            <person name="Kohn T."/>
            <person name="Heuer A."/>
            <person name="Jogler M."/>
            <person name="Vollmers J."/>
            <person name="Boedeker C."/>
            <person name="Bunk B."/>
            <person name="Rast P."/>
            <person name="Borchert D."/>
            <person name="Glockner I."/>
            <person name="Freese H.M."/>
            <person name="Klenk H.P."/>
            <person name="Overmann J."/>
            <person name="Kaster A.K."/>
            <person name="Rohde M."/>
            <person name="Wiegand S."/>
            <person name="Jogler C."/>
        </authorList>
    </citation>
    <scope>NUCLEOTIDE SEQUENCE [LARGE SCALE GENOMIC DNA]</scope>
    <source>
        <strain evidence="3 4">NH11</strain>
    </source>
</reference>
<feature type="transmembrane region" description="Helical" evidence="1">
    <location>
        <begin position="450"/>
        <end position="472"/>
    </location>
</feature>
<dbReference type="GO" id="GO:0015093">
    <property type="term" value="F:ferrous iron transmembrane transporter activity"/>
    <property type="evidence" value="ECO:0007669"/>
    <property type="project" value="InterPro"/>
</dbReference>
<dbReference type="InterPro" id="IPR050860">
    <property type="entry name" value="FeoB_GTPase"/>
</dbReference>
<dbReference type="InterPro" id="IPR011642">
    <property type="entry name" value="Gate_dom"/>
</dbReference>
<dbReference type="InterPro" id="IPR005225">
    <property type="entry name" value="Small_GTP-bd"/>
</dbReference>
<proteinExistence type="predicted"/>
<feature type="transmembrane region" description="Helical" evidence="1">
    <location>
        <begin position="634"/>
        <end position="654"/>
    </location>
</feature>
<keyword evidence="1" id="KW-0472">Membrane</keyword>
<dbReference type="SUPFAM" id="SSF52540">
    <property type="entry name" value="P-loop containing nucleoside triphosphate hydrolases"/>
    <property type="match status" value="1"/>
</dbReference>
<sequence length="698" mass="75107">MSVVDTKRATVALVGNPNAGKTSLFNRLTGLRARTANYPGITVDLRKGTVALPGQSAELIDLPGLYSIDALSPEEQVAKAVLLGEIDGADVPDVVVLVLDATNLERNLFLASQILDLELPTVVALNLIDAATAADIRIEVDKLAAELHCPVVPVSAKTGRGVPELKKLLHERLSSPLPVLQTEHQSCTTGCTGCQFSARYDWAERVSKAAVHSPDMLGRRTAAVDKLLTNPVVGVFAFLAVMLGVFYLIFSMASVPMDLVDETFASLGEWANQQLPETISNRALWFGGVFAVSMSLLAGSYWAARIRWSRTSTAIAIVTSAVVALLPLEDFRSLLVDGVIGGIGGVLIFLPQICILFFFISLLEDSGYMARAAFVMERLMRFVGLPGKAFVPMLSAHACAIPGIMAARVIENWRDRLVTILVLPLLTCSARLPVYSMIAALLFAESPFKASLVFVGAYLLGIGAALFSAWCLKKTILKGDAIPLVIELPSYRMPSLINSLQLVAERGMIFVRQAGTVILLISVILWALATYPKLPDAQVEQVAANAGANAEQQVAQASLAYSVAGRVGKLFEPVFRPLGFDWKINVGVLTSFAAREVVVSTLAIVYGIGEDSAEDEATLVETLRRQQRPDGTPVFNMATSLSLLVFFVLAMQCLPTQAVTKRETGSWKWAMLQLGYMSGLAYVAALVTYQVCTRAGLG</sequence>
<dbReference type="Proteomes" id="UP000187735">
    <property type="component" value="Chromosome"/>
</dbReference>
<evidence type="ECO:0000259" key="2">
    <source>
        <dbReference type="PROSITE" id="PS51711"/>
    </source>
</evidence>
<dbReference type="AlphaFoldDB" id="A0A1P8WIV9"/>
<dbReference type="EMBL" id="CP017641">
    <property type="protein sequence ID" value="APZ94002.1"/>
    <property type="molecule type" value="Genomic_DNA"/>
</dbReference>
<evidence type="ECO:0000256" key="1">
    <source>
        <dbReference type="SAM" id="Phobius"/>
    </source>
</evidence>
<keyword evidence="4" id="KW-1185">Reference proteome</keyword>
<dbReference type="Gene3D" id="3.40.50.300">
    <property type="entry name" value="P-loop containing nucleotide triphosphate hydrolases"/>
    <property type="match status" value="1"/>
</dbReference>
<dbReference type="PROSITE" id="PS51711">
    <property type="entry name" value="G_FEOB"/>
    <property type="match status" value="1"/>
</dbReference>
<feature type="transmembrane region" description="Helical" evidence="1">
    <location>
        <begin position="509"/>
        <end position="529"/>
    </location>
</feature>
<feature type="transmembrane region" description="Helical" evidence="1">
    <location>
        <begin position="311"/>
        <end position="328"/>
    </location>
</feature>
<dbReference type="InterPro" id="IPR006073">
    <property type="entry name" value="GTP-bd"/>
</dbReference>
<organism evidence="3 4">
    <name type="scientific">Fuerstiella marisgermanici</name>
    <dbReference type="NCBI Taxonomy" id="1891926"/>
    <lineage>
        <taxon>Bacteria</taxon>
        <taxon>Pseudomonadati</taxon>
        <taxon>Planctomycetota</taxon>
        <taxon>Planctomycetia</taxon>
        <taxon>Planctomycetales</taxon>
        <taxon>Planctomycetaceae</taxon>
        <taxon>Fuerstiella</taxon>
    </lineage>
</organism>
<feature type="domain" description="FeoB-type G" evidence="2">
    <location>
        <begin position="8"/>
        <end position="175"/>
    </location>
</feature>
<dbReference type="NCBIfam" id="TIGR00231">
    <property type="entry name" value="small_GTP"/>
    <property type="match status" value="1"/>
</dbReference>
<keyword evidence="1" id="KW-1133">Transmembrane helix</keyword>
<dbReference type="STRING" id="1891926.Fuma_03620"/>
<dbReference type="InterPro" id="IPR030389">
    <property type="entry name" value="G_FEOB_dom"/>
</dbReference>
<dbReference type="GO" id="GO:0005525">
    <property type="term" value="F:GTP binding"/>
    <property type="evidence" value="ECO:0007669"/>
    <property type="project" value="InterPro"/>
</dbReference>
<feature type="transmembrane region" description="Helical" evidence="1">
    <location>
        <begin position="227"/>
        <end position="250"/>
    </location>
</feature>
<dbReference type="Pfam" id="PF07664">
    <property type="entry name" value="FeoB_C"/>
    <property type="match status" value="1"/>
</dbReference>
<dbReference type="CDD" id="cd01879">
    <property type="entry name" value="FeoB"/>
    <property type="match status" value="1"/>
</dbReference>
<accession>A0A1P8WIV9</accession>
<dbReference type="Pfam" id="PF07670">
    <property type="entry name" value="Gate"/>
    <property type="match status" value="2"/>
</dbReference>
<feature type="transmembrane region" description="Helical" evidence="1">
    <location>
        <begin position="340"/>
        <end position="363"/>
    </location>
</feature>
<name>A0A1P8WIV9_9PLAN</name>
<feature type="transmembrane region" description="Helical" evidence="1">
    <location>
        <begin position="674"/>
        <end position="691"/>
    </location>
</feature>
<evidence type="ECO:0000313" key="4">
    <source>
        <dbReference type="Proteomes" id="UP000187735"/>
    </source>
</evidence>
<dbReference type="PRINTS" id="PR00326">
    <property type="entry name" value="GTP1OBG"/>
</dbReference>
<dbReference type="PANTHER" id="PTHR43185">
    <property type="entry name" value="FERROUS IRON TRANSPORT PROTEIN B"/>
    <property type="match status" value="1"/>
</dbReference>
<dbReference type="InterPro" id="IPR027417">
    <property type="entry name" value="P-loop_NTPase"/>
</dbReference>
<dbReference type="InterPro" id="IPR011640">
    <property type="entry name" value="Fe2_transport_prot_B_C"/>
</dbReference>
<dbReference type="Pfam" id="PF02421">
    <property type="entry name" value="FeoB_N"/>
    <property type="match status" value="1"/>
</dbReference>
<feature type="transmembrane region" description="Helical" evidence="1">
    <location>
        <begin position="417"/>
        <end position="444"/>
    </location>
</feature>
<dbReference type="PANTHER" id="PTHR43185:SF1">
    <property type="entry name" value="FE(2+) TRANSPORTER FEOB"/>
    <property type="match status" value="1"/>
</dbReference>
<gene>
    <name evidence="3" type="primary">feoB</name>
    <name evidence="3" type="ORF">Fuma_03620</name>
</gene>
<feature type="transmembrane region" description="Helical" evidence="1">
    <location>
        <begin position="283"/>
        <end position="304"/>
    </location>
</feature>
<dbReference type="GO" id="GO:0005886">
    <property type="term" value="C:plasma membrane"/>
    <property type="evidence" value="ECO:0007669"/>
    <property type="project" value="TreeGrafter"/>
</dbReference>